<comment type="subcellular location">
    <subcellularLocation>
        <location evidence="1">Membrane</location>
        <topology evidence="1">Multi-pass membrane protein</topology>
    </subcellularLocation>
</comment>
<evidence type="ECO:0000256" key="4">
    <source>
        <dbReference type="ARBA" id="ARBA00023136"/>
    </source>
</evidence>
<dbReference type="AlphaFoldDB" id="A0A1H9Z4X3"/>
<dbReference type="InterPro" id="IPR006977">
    <property type="entry name" value="Yip1_dom"/>
</dbReference>
<evidence type="ECO:0000259" key="7">
    <source>
        <dbReference type="Pfam" id="PF04893"/>
    </source>
</evidence>
<feature type="signal peptide" evidence="6">
    <location>
        <begin position="1"/>
        <end position="29"/>
    </location>
</feature>
<keyword evidence="4 5" id="KW-0472">Membrane</keyword>
<evidence type="ECO:0000313" key="9">
    <source>
        <dbReference type="Proteomes" id="UP000199181"/>
    </source>
</evidence>
<dbReference type="Pfam" id="PF04893">
    <property type="entry name" value="Yip1"/>
    <property type="match status" value="1"/>
</dbReference>
<dbReference type="GO" id="GO:0016020">
    <property type="term" value="C:membrane"/>
    <property type="evidence" value="ECO:0007669"/>
    <property type="project" value="UniProtKB-SubCell"/>
</dbReference>
<accession>A0A1H9Z4X3</accession>
<keyword evidence="9" id="KW-1185">Reference proteome</keyword>
<feature type="transmembrane region" description="Helical" evidence="5">
    <location>
        <begin position="77"/>
        <end position="97"/>
    </location>
</feature>
<keyword evidence="3 5" id="KW-1133">Transmembrane helix</keyword>
<dbReference type="EMBL" id="FOIJ01000001">
    <property type="protein sequence ID" value="SES76566.1"/>
    <property type="molecule type" value="Genomic_DNA"/>
</dbReference>
<evidence type="ECO:0000256" key="1">
    <source>
        <dbReference type="ARBA" id="ARBA00004141"/>
    </source>
</evidence>
<protein>
    <submittedName>
        <fullName evidence="8">Yip1 domain-containing protein</fullName>
    </submittedName>
</protein>
<proteinExistence type="predicted"/>
<evidence type="ECO:0000256" key="6">
    <source>
        <dbReference type="SAM" id="SignalP"/>
    </source>
</evidence>
<name>A0A1H9Z4X3_9BACT</name>
<reference evidence="9" key="1">
    <citation type="submission" date="2016-10" db="EMBL/GenBank/DDBJ databases">
        <authorList>
            <person name="Varghese N."/>
            <person name="Submissions S."/>
        </authorList>
    </citation>
    <scope>NUCLEOTIDE SEQUENCE [LARGE SCALE GENOMIC DNA]</scope>
    <source>
        <strain evidence="9">DSM 16858</strain>
    </source>
</reference>
<feature type="domain" description="Yip1" evidence="7">
    <location>
        <begin position="6"/>
        <end position="206"/>
    </location>
</feature>
<sequence>MGAAIEARRWGWPLVLLCLCVSLSGTAFAVKWDAAAATVQQLQMGGELGGLSESEIADKIQIASRKGLVGGIAKGVFVMPVMVLLLSAVLWFSAWLFGVRAPFGRMMAVAAIAMMPIALYHLLFAVCVSAQHTMTEARVQTLLPTHLGLLGGLSPKVKTLLGAVDFFKLWSVGLLGLGFSSATGMRRGRALLLMGVLYLMYFGVFSVGLPAMGGGAGASMAGGK</sequence>
<feature type="transmembrane region" description="Helical" evidence="5">
    <location>
        <begin position="109"/>
        <end position="131"/>
    </location>
</feature>
<organism evidence="8 9">
    <name type="scientific">Stigmatella erecta</name>
    <dbReference type="NCBI Taxonomy" id="83460"/>
    <lineage>
        <taxon>Bacteria</taxon>
        <taxon>Pseudomonadati</taxon>
        <taxon>Myxococcota</taxon>
        <taxon>Myxococcia</taxon>
        <taxon>Myxococcales</taxon>
        <taxon>Cystobacterineae</taxon>
        <taxon>Archangiaceae</taxon>
        <taxon>Stigmatella</taxon>
    </lineage>
</organism>
<evidence type="ECO:0000256" key="5">
    <source>
        <dbReference type="SAM" id="Phobius"/>
    </source>
</evidence>
<evidence type="ECO:0000256" key="3">
    <source>
        <dbReference type="ARBA" id="ARBA00022989"/>
    </source>
</evidence>
<keyword evidence="6" id="KW-0732">Signal</keyword>
<keyword evidence="2 5" id="KW-0812">Transmembrane</keyword>
<evidence type="ECO:0000256" key="2">
    <source>
        <dbReference type="ARBA" id="ARBA00022692"/>
    </source>
</evidence>
<feature type="transmembrane region" description="Helical" evidence="5">
    <location>
        <begin position="191"/>
        <end position="212"/>
    </location>
</feature>
<feature type="chain" id="PRO_5011669399" evidence="6">
    <location>
        <begin position="30"/>
        <end position="224"/>
    </location>
</feature>
<dbReference type="Proteomes" id="UP000199181">
    <property type="component" value="Unassembled WGS sequence"/>
</dbReference>
<gene>
    <name evidence="8" type="ORF">SAMN05443639_101171</name>
</gene>
<evidence type="ECO:0000313" key="8">
    <source>
        <dbReference type="EMBL" id="SES76566.1"/>
    </source>
</evidence>